<accession>A0A930UC44</accession>
<keyword evidence="2" id="KW-1185">Reference proteome</keyword>
<evidence type="ECO:0000313" key="1">
    <source>
        <dbReference type="EMBL" id="MBF2709447.1"/>
    </source>
</evidence>
<dbReference type="InterPro" id="IPR020503">
    <property type="entry name" value="Uncharacterised_Rv2561"/>
</dbReference>
<dbReference type="Pfam" id="PF10851">
    <property type="entry name" value="DUF2652"/>
    <property type="match status" value="1"/>
</dbReference>
<dbReference type="AlphaFoldDB" id="A0A930UC44"/>
<dbReference type="Proteomes" id="UP000646211">
    <property type="component" value="Unassembled WGS sequence"/>
</dbReference>
<protein>
    <submittedName>
        <fullName evidence="1">DUF2652 domain-containing protein</fullName>
    </submittedName>
</protein>
<gene>
    <name evidence="1" type="ORF">IR213_12720</name>
</gene>
<name>A0A930UC44_9FLAO</name>
<evidence type="ECO:0000313" key="2">
    <source>
        <dbReference type="Proteomes" id="UP000646211"/>
    </source>
</evidence>
<comment type="caution">
    <text evidence="1">The sequence shown here is derived from an EMBL/GenBank/DDBJ whole genome shotgun (WGS) entry which is preliminary data.</text>
</comment>
<sequence>MQKALYFMPDISGFTNFVNDTEVEHSIHVIAELLELLLDNSSIDMQLAEIEGDALFMFSTEIPDYSQLLQQTTTMLEQFHRHTKGYETQRICNCGSCRSAINLELKFIIHYGDLAFIKVKKIVKPYGMDVIKIHRLLKNEVPVNEYILFTDSAYNLYKNDTDETWIKKTEPFDLNIMDYFYKNLENIKDSIVLESIDNSTNTIENSIPDLIIEEIFDINIDVLFSYISQLKYRHLWEKGVRRIDYDSDKINQVGTEHTCVLNVGSLKFETITETTSDNLIYGEKTKDLMFAKNYHYFIRFHKIDENTTKIDINIYFEFTSLGTLVKSRILKRMSKIWENKLVHLHRISTNII</sequence>
<dbReference type="RefSeq" id="WP_194312687.1">
    <property type="nucleotide sequence ID" value="NZ_JADHEC010000031.1"/>
</dbReference>
<dbReference type="SUPFAM" id="SSF55961">
    <property type="entry name" value="Bet v1-like"/>
    <property type="match status" value="1"/>
</dbReference>
<organism evidence="1 2">
    <name type="scientific">Flavobacterium soyangense</name>
    <dbReference type="NCBI Taxonomy" id="2023265"/>
    <lineage>
        <taxon>Bacteria</taxon>
        <taxon>Pseudomonadati</taxon>
        <taxon>Bacteroidota</taxon>
        <taxon>Flavobacteriia</taxon>
        <taxon>Flavobacteriales</taxon>
        <taxon>Flavobacteriaceae</taxon>
        <taxon>Flavobacterium</taxon>
    </lineage>
</organism>
<reference evidence="1" key="1">
    <citation type="submission" date="2020-11" db="EMBL/GenBank/DDBJ databases">
        <title>Genome of Flavobacterium soyangense.</title>
        <authorList>
            <person name="Liu Q."/>
            <person name="Xin Y.-H."/>
        </authorList>
    </citation>
    <scope>NUCLEOTIDE SEQUENCE</scope>
    <source>
        <strain evidence="1">CGMCC 1.13493</strain>
    </source>
</reference>
<dbReference type="EMBL" id="JADHEC010000031">
    <property type="protein sequence ID" value="MBF2709447.1"/>
    <property type="molecule type" value="Genomic_DNA"/>
</dbReference>
<proteinExistence type="predicted"/>